<dbReference type="Pfam" id="PF00196">
    <property type="entry name" value="GerE"/>
    <property type="match status" value="1"/>
</dbReference>
<evidence type="ECO:0000259" key="3">
    <source>
        <dbReference type="PROSITE" id="PS50043"/>
    </source>
</evidence>
<dbReference type="GO" id="GO:0004016">
    <property type="term" value="F:adenylate cyclase activity"/>
    <property type="evidence" value="ECO:0007669"/>
    <property type="project" value="TreeGrafter"/>
</dbReference>
<keyword evidence="1" id="KW-0547">Nucleotide-binding</keyword>
<protein>
    <submittedName>
        <fullName evidence="4">AAA family ATPase</fullName>
    </submittedName>
</protein>
<dbReference type="InterPro" id="IPR041664">
    <property type="entry name" value="AAA_16"/>
</dbReference>
<dbReference type="RefSeq" id="WP_147781946.1">
    <property type="nucleotide sequence ID" value="NZ_VRMG01000003.1"/>
</dbReference>
<dbReference type="SUPFAM" id="SSF48452">
    <property type="entry name" value="TPR-like"/>
    <property type="match status" value="1"/>
</dbReference>
<dbReference type="SUPFAM" id="SSF52540">
    <property type="entry name" value="P-loop containing nucleoside triphosphate hydrolases"/>
    <property type="match status" value="1"/>
</dbReference>
<dbReference type="InterPro" id="IPR016032">
    <property type="entry name" value="Sig_transdc_resp-reg_C-effctor"/>
</dbReference>
<dbReference type="InterPro" id="IPR027417">
    <property type="entry name" value="P-loop_NTPase"/>
</dbReference>
<proteinExistence type="predicted"/>
<evidence type="ECO:0000256" key="2">
    <source>
        <dbReference type="ARBA" id="ARBA00022840"/>
    </source>
</evidence>
<dbReference type="PRINTS" id="PR00038">
    <property type="entry name" value="HTHLUXR"/>
</dbReference>
<dbReference type="GO" id="GO:0005737">
    <property type="term" value="C:cytoplasm"/>
    <property type="evidence" value="ECO:0007669"/>
    <property type="project" value="TreeGrafter"/>
</dbReference>
<dbReference type="EMBL" id="VRMG01000003">
    <property type="protein sequence ID" value="TXN32400.1"/>
    <property type="molecule type" value="Genomic_DNA"/>
</dbReference>
<dbReference type="PANTHER" id="PTHR16305">
    <property type="entry name" value="TESTICULAR SOLUBLE ADENYLYL CYCLASE"/>
    <property type="match status" value="1"/>
</dbReference>
<dbReference type="CDD" id="cd06170">
    <property type="entry name" value="LuxR_C_like"/>
    <property type="match status" value="1"/>
</dbReference>
<dbReference type="InterPro" id="IPR011990">
    <property type="entry name" value="TPR-like_helical_dom_sf"/>
</dbReference>
<dbReference type="InterPro" id="IPR000792">
    <property type="entry name" value="Tscrpt_reg_LuxR_C"/>
</dbReference>
<dbReference type="Gene3D" id="1.25.40.10">
    <property type="entry name" value="Tetratricopeptide repeat domain"/>
    <property type="match status" value="2"/>
</dbReference>
<dbReference type="Gene3D" id="1.10.10.10">
    <property type="entry name" value="Winged helix-like DNA-binding domain superfamily/Winged helix DNA-binding domain"/>
    <property type="match status" value="1"/>
</dbReference>
<evidence type="ECO:0000256" key="1">
    <source>
        <dbReference type="ARBA" id="ARBA00022741"/>
    </source>
</evidence>
<sequence>MRSGKTSGSLIGREGDLDALVNALHESAAGDTRTVVIGGEAGIGKSRLIDEFAATVPAATVVVKGQCVDLDRDAPPYAPVTGALRALSATIGAEALLDAAGPSRGALLLLLPELGARAAPATDRVGETTVRGGAEFLYDGVAVALENVSREHPLVIVIEDLQWADQATLGLVRFLVRVVEHGRILFVLSYRSDDLVRGHPLRSWLPELDRTPRVSRRDLSRLTKRQVRQLVGEILGSAPLAHDVDVVFERTDGVPFLIEELVDFDGYVNADCFPDTLREILLARYDTLSEPTQKILRLMAAGGTRVEHSLLLAVHDRDADDIDRAAREAVLGNVIVIDETSYAFRHALVRDAIHEELLPGERVRYHSQYARALEAGLSAECIPATEISYHWMAAHDMKCAFGASITAMAQAHQAFAYDTASRMGERALELWDQVPDAEAVAGRSRVALLAETAHDLRNAGESDRAISLVDEALADSPPDDVERIARLLRDKASYLANVGRTGSVELLRRALAVLQGEPPSVLRATVLGELAARLMLDARFDESVEIADEAFDEAREVDSRARMSISANIRGMSLVARGEIDRGLADLERAGELAGGDDSARLRYFVNMSDAMNGLGRFDDAIRISLEGFEGARRRGVERTSGALLLSNTIEPLFAGGDLARADELLERALELDPPIGFSAHLQRLKLWSTLWGGDIAAAEALLRGWRAPLSLQLQIDAQSRLGLARVAGEIALAAGNLPAAWLEVRGVLSADHRRVAAYDLPLLAVAARALAGATSSGTPIATEDGETDPARIEARLRAVLEPSSAWPTAAAYLAVFDAELGGAAHTGTDAGLWRTAVQASRSPLAQAQLLPYSSLRLAEALAADGDRPAALGHAEEARRRATEIGAGLIVARVTELERRVGLPASGSASTPTPGLVPDNRRLLTERERQVLDLVEQGQSNRQVALQLFISAKTASVHVSSILRKLGATSRTEAVFLAHQGEAPELTPAAR</sequence>
<dbReference type="GO" id="GO:0006355">
    <property type="term" value="P:regulation of DNA-templated transcription"/>
    <property type="evidence" value="ECO:0007669"/>
    <property type="project" value="InterPro"/>
</dbReference>
<dbReference type="SUPFAM" id="SSF46894">
    <property type="entry name" value="C-terminal effector domain of the bipartite response regulators"/>
    <property type="match status" value="1"/>
</dbReference>
<dbReference type="GO" id="GO:0005524">
    <property type="term" value="F:ATP binding"/>
    <property type="evidence" value="ECO:0007669"/>
    <property type="project" value="UniProtKB-KW"/>
</dbReference>
<gene>
    <name evidence="4" type="ORF">FVP33_01965</name>
</gene>
<evidence type="ECO:0000313" key="4">
    <source>
        <dbReference type="EMBL" id="TXN32400.1"/>
    </source>
</evidence>
<dbReference type="AlphaFoldDB" id="A0A5C8UVN5"/>
<dbReference type="GO" id="GO:0003677">
    <property type="term" value="F:DNA binding"/>
    <property type="evidence" value="ECO:0007669"/>
    <property type="project" value="InterPro"/>
</dbReference>
<dbReference type="InterPro" id="IPR036388">
    <property type="entry name" value="WH-like_DNA-bd_sf"/>
</dbReference>
<reference evidence="4 5" key="1">
    <citation type="submission" date="2019-08" db="EMBL/GenBank/DDBJ databases">
        <title>Bacterial whole genome sequence for Glaciihabitans sp. CHu50b-6-2.</title>
        <authorList>
            <person name="Jin L."/>
        </authorList>
    </citation>
    <scope>NUCLEOTIDE SEQUENCE [LARGE SCALE GENOMIC DNA]</scope>
    <source>
        <strain evidence="4 5">CHu50b-6-2</strain>
    </source>
</reference>
<feature type="domain" description="HTH luxR-type" evidence="3">
    <location>
        <begin position="917"/>
        <end position="982"/>
    </location>
</feature>
<name>A0A5C8UVN5_9MICO</name>
<comment type="caution">
    <text evidence="4">The sequence shown here is derived from an EMBL/GenBank/DDBJ whole genome shotgun (WGS) entry which is preliminary data.</text>
</comment>
<keyword evidence="2" id="KW-0067">ATP-binding</keyword>
<dbReference type="Pfam" id="PF13191">
    <property type="entry name" value="AAA_16"/>
    <property type="match status" value="1"/>
</dbReference>
<dbReference type="SMART" id="SM00421">
    <property type="entry name" value="HTH_LUXR"/>
    <property type="match status" value="1"/>
</dbReference>
<dbReference type="PROSITE" id="PS50043">
    <property type="entry name" value="HTH_LUXR_2"/>
    <property type="match status" value="1"/>
</dbReference>
<organism evidence="4 5">
    <name type="scientific">Lacisediminihabitans profunda</name>
    <dbReference type="NCBI Taxonomy" id="2594790"/>
    <lineage>
        <taxon>Bacteria</taxon>
        <taxon>Bacillati</taxon>
        <taxon>Actinomycetota</taxon>
        <taxon>Actinomycetes</taxon>
        <taxon>Micrococcales</taxon>
        <taxon>Microbacteriaceae</taxon>
        <taxon>Lacisediminihabitans</taxon>
    </lineage>
</organism>
<dbReference type="PANTHER" id="PTHR16305:SF35">
    <property type="entry name" value="TRANSCRIPTIONAL ACTIVATOR DOMAIN"/>
    <property type="match status" value="1"/>
</dbReference>
<accession>A0A5C8UVN5</accession>
<evidence type="ECO:0000313" key="5">
    <source>
        <dbReference type="Proteomes" id="UP000321379"/>
    </source>
</evidence>
<keyword evidence="5" id="KW-1185">Reference proteome</keyword>
<dbReference type="Proteomes" id="UP000321379">
    <property type="component" value="Unassembled WGS sequence"/>
</dbReference>